<keyword evidence="1" id="KW-0812">Transmembrane</keyword>
<reference evidence="2 3" key="1">
    <citation type="journal article" date="2015" name="Nature">
        <title>rRNA introns, odd ribosomes, and small enigmatic genomes across a large radiation of phyla.</title>
        <authorList>
            <person name="Brown C.T."/>
            <person name="Hug L.A."/>
            <person name="Thomas B.C."/>
            <person name="Sharon I."/>
            <person name="Castelle C.J."/>
            <person name="Singh A."/>
            <person name="Wilkins M.J."/>
            <person name="Williams K.H."/>
            <person name="Banfield J.F."/>
        </authorList>
    </citation>
    <scope>NUCLEOTIDE SEQUENCE [LARGE SCALE GENOMIC DNA]</scope>
</reference>
<keyword evidence="1" id="KW-1133">Transmembrane helix</keyword>
<evidence type="ECO:0000256" key="1">
    <source>
        <dbReference type="SAM" id="Phobius"/>
    </source>
</evidence>
<sequence>MGYMKGQGATEYLVLLAVVLIIALVSIAL</sequence>
<name>A0A0G1P7V2_9BACT</name>
<gene>
    <name evidence="2" type="ORF">UW92_C0001G0030</name>
</gene>
<organism evidence="2 3">
    <name type="scientific">Candidatus Jorgensenbacteria bacterium GW2011_GWA2_45_13</name>
    <dbReference type="NCBI Taxonomy" id="1618662"/>
    <lineage>
        <taxon>Bacteria</taxon>
        <taxon>Candidatus Joergenseniibacteriota</taxon>
    </lineage>
</organism>
<dbReference type="EMBL" id="LCKF01000001">
    <property type="protein sequence ID" value="KKT92464.1"/>
    <property type="molecule type" value="Genomic_DNA"/>
</dbReference>
<keyword evidence="1" id="KW-0472">Membrane</keyword>
<dbReference type="Pfam" id="PF04021">
    <property type="entry name" value="Class_IIIsignal"/>
    <property type="match status" value="1"/>
</dbReference>
<feature type="non-terminal residue" evidence="2">
    <location>
        <position position="29"/>
    </location>
</feature>
<evidence type="ECO:0000313" key="3">
    <source>
        <dbReference type="Proteomes" id="UP000033966"/>
    </source>
</evidence>
<proteinExistence type="predicted"/>
<accession>A0A0G1P7V2</accession>
<protein>
    <recommendedName>
        <fullName evidence="4">Class III signal peptide-containing protein</fullName>
    </recommendedName>
</protein>
<evidence type="ECO:0000313" key="2">
    <source>
        <dbReference type="EMBL" id="KKT92464.1"/>
    </source>
</evidence>
<dbReference type="InterPro" id="IPR007166">
    <property type="entry name" value="Class3_signal_pept_motif"/>
</dbReference>
<evidence type="ECO:0008006" key="4">
    <source>
        <dbReference type="Google" id="ProtNLM"/>
    </source>
</evidence>
<feature type="transmembrane region" description="Helical" evidence="1">
    <location>
        <begin position="12"/>
        <end position="28"/>
    </location>
</feature>
<comment type="caution">
    <text evidence="2">The sequence shown here is derived from an EMBL/GenBank/DDBJ whole genome shotgun (WGS) entry which is preliminary data.</text>
</comment>
<dbReference type="AlphaFoldDB" id="A0A0G1P7V2"/>
<dbReference type="Proteomes" id="UP000033966">
    <property type="component" value="Unassembled WGS sequence"/>
</dbReference>